<dbReference type="PRINTS" id="PR01999">
    <property type="entry name" value="MTP2LACTO"/>
</dbReference>
<dbReference type="EMBL" id="LN774769">
    <property type="protein sequence ID" value="CEN29138.1"/>
    <property type="molecule type" value="Genomic_DNA"/>
</dbReference>
<reference evidence="2" key="1">
    <citation type="submission" date="2015-01" db="EMBL/GenBank/DDBJ databases">
        <authorList>
            <person name="Andreevskaya M."/>
        </authorList>
    </citation>
    <scope>NUCLEOTIDE SEQUENCE [LARGE SCALE GENOMIC DNA]</scope>
    <source>
        <strain evidence="2">MKFS47</strain>
    </source>
</reference>
<protein>
    <submittedName>
        <fullName evidence="1">Phage major tail protein</fullName>
    </submittedName>
</protein>
<dbReference type="InterPro" id="IPR022363">
    <property type="entry name" value="Phage_TP901-1_major-tail"/>
</dbReference>
<dbReference type="NCBIfam" id="TIGR02126">
    <property type="entry name" value="phgtail_TP901_1"/>
    <property type="match status" value="1"/>
</dbReference>
<dbReference type="Pfam" id="PF06199">
    <property type="entry name" value="Phage_tail_2"/>
    <property type="match status" value="1"/>
</dbReference>
<dbReference type="InterPro" id="IPR022345">
    <property type="entry name" value="Phage_69_Orf23_MTP"/>
</dbReference>
<dbReference type="AlphaFoldDB" id="A0A0D6DZG5"/>
<dbReference type="KEGG" id="lpk:LACPI_1938"/>
<name>A0A0D6DZG5_9LACT</name>
<gene>
    <name evidence="1" type="ORF">LACPI_1938</name>
</gene>
<proteinExistence type="predicted"/>
<dbReference type="RefSeq" id="WP_047916146.1">
    <property type="nucleotide sequence ID" value="NZ_LN774769.1"/>
</dbReference>
<dbReference type="PRINTS" id="PR01997">
    <property type="entry name" value="MTP2FAMILY"/>
</dbReference>
<evidence type="ECO:0000313" key="1">
    <source>
        <dbReference type="EMBL" id="CEN29138.1"/>
    </source>
</evidence>
<accession>A0A0D6DZG5</accession>
<dbReference type="HOGENOM" id="CLU_110734_1_0_9"/>
<dbReference type="Proteomes" id="UP000033166">
    <property type="component" value="Chromosome I"/>
</dbReference>
<dbReference type="InterPro" id="IPR011855">
    <property type="entry name" value="Phgtail_TP901_1"/>
</dbReference>
<sequence>MAAIKGNRIAYLYRILSEASTTAGTAIAFTTENSRSKSRDADTVSTKSGTIRVPGETEVEISTTALFASENDPMISKLEKALDNSAVVEVWEVNLDIKGTLPDTSKFKAKYFQAYVTNLELSSNSEDHAEYSLDFSVIGTGADGFATVSDDQQAIAEYVFKDTSKTV</sequence>
<evidence type="ECO:0000313" key="2">
    <source>
        <dbReference type="Proteomes" id="UP000033166"/>
    </source>
</evidence>
<organism evidence="1 2">
    <name type="scientific">Pseudolactococcus piscium MKFS47</name>
    <dbReference type="NCBI Taxonomy" id="297352"/>
    <lineage>
        <taxon>Bacteria</taxon>
        <taxon>Bacillati</taxon>
        <taxon>Bacillota</taxon>
        <taxon>Bacilli</taxon>
        <taxon>Lactobacillales</taxon>
        <taxon>Streptococcaceae</taxon>
        <taxon>Pseudolactococcus</taxon>
    </lineage>
</organism>